<reference evidence="1" key="1">
    <citation type="submission" date="2014-08" db="EMBL/GenBank/DDBJ databases">
        <authorList>
            <person name="Sharma Rahul"/>
            <person name="Thines Marco"/>
        </authorList>
    </citation>
    <scope>NUCLEOTIDE SEQUENCE</scope>
</reference>
<evidence type="ECO:0000313" key="1">
    <source>
        <dbReference type="EMBL" id="CED82641.1"/>
    </source>
</evidence>
<name>A0A0F7SMJ0_PHARH</name>
<organism evidence="1">
    <name type="scientific">Phaffia rhodozyma</name>
    <name type="common">Yeast</name>
    <name type="synonym">Xanthophyllomyces dendrorhous</name>
    <dbReference type="NCBI Taxonomy" id="264483"/>
    <lineage>
        <taxon>Eukaryota</taxon>
        <taxon>Fungi</taxon>
        <taxon>Dikarya</taxon>
        <taxon>Basidiomycota</taxon>
        <taxon>Agaricomycotina</taxon>
        <taxon>Tremellomycetes</taxon>
        <taxon>Cystofilobasidiales</taxon>
        <taxon>Mrakiaceae</taxon>
        <taxon>Phaffia</taxon>
    </lineage>
</organism>
<dbReference type="AlphaFoldDB" id="A0A0F7SMJ0"/>
<dbReference type="EMBL" id="LN483124">
    <property type="protein sequence ID" value="CED82641.1"/>
    <property type="molecule type" value="Genomic_DNA"/>
</dbReference>
<sequence length="316" mass="35738">MLLDEAEGRSEASVVTYSQRPTKSVSLPWELYCLIFSFADRSTLLALCLVSFEVLRVAGPLLYGEIELTDWDSLDALFVETDFIESTNRIFPFLSLSNTRHLAITTPPKFTPRRTPHRPVSSIPTRLSSLPPLQLSSFHLRNTTRSSHPERFRLFSYVFPSVNPVHFEWAGCPQGDLEVDDRTGAGVDRWNRLRTVRLAGLFPDSIAPSGQLQFLFRTLPPVASIDSLEESNNSIKGRSLIWDFKTQPPRDGSDWFSSWTEAINWLKLFKVFEIPSPWAEGVRIEVGSERQKDAALETIRHALSEKESGSIDVVVV</sequence>
<proteinExistence type="predicted"/>
<evidence type="ECO:0008006" key="2">
    <source>
        <dbReference type="Google" id="ProtNLM"/>
    </source>
</evidence>
<protein>
    <recommendedName>
        <fullName evidence="2">F-box domain</fullName>
    </recommendedName>
</protein>
<accession>A0A0F7SMJ0</accession>